<keyword evidence="2" id="KW-1185">Reference proteome</keyword>
<evidence type="ECO:0000313" key="2">
    <source>
        <dbReference type="Proteomes" id="UP001221597"/>
    </source>
</evidence>
<reference evidence="1 2" key="1">
    <citation type="submission" date="2023-04" db="EMBL/GenBank/DDBJ databases">
        <title>Genome sequence of Halobacillus naozhouensis KACC 21980.</title>
        <authorList>
            <person name="Kim S."/>
            <person name="Heo J."/>
            <person name="Kwon S.-W."/>
        </authorList>
    </citation>
    <scope>NUCLEOTIDE SEQUENCE [LARGE SCALE GENOMIC DNA]</scope>
    <source>
        <strain evidence="1 2">KCTC 13234</strain>
    </source>
</reference>
<proteinExistence type="predicted"/>
<dbReference type="InterPro" id="IPR012347">
    <property type="entry name" value="Ferritin-like"/>
</dbReference>
<sequence>MTTGRIPVTSSELGTLWIVYQKKTMMVQVTDYFLKNSQEPKAAEILQTFNDEEKKLVQELKGIFKAEGATVPIGFTENDVNYNAPPLYDDIFQIIYLRMMMKIATGIHALHLSMSYRKDIMDLYRRFSAFAEDLCEQTTQYLLSKGALPKSPSVNMPNHAEIAEGKDYRQGFKLKGPKRTLNTVEVAYLYQAIEANVTGMKLMTGFSQVAEKKDTRNYFFKGKELSKSINSKFSEILLESDIIVPATSAGLVTESTISPFSDKLMMYNTSILNSFGLGSNALGTSFSLRKDLPLKMVTTAKDIFEFANEGGDLMAKHGWLEEPPQMEDRTRLSKGK</sequence>
<gene>
    <name evidence="1" type="ORF">P9989_07835</name>
</gene>
<dbReference type="Pfam" id="PF11553">
    <property type="entry name" value="DUF3231"/>
    <property type="match status" value="2"/>
</dbReference>
<dbReference type="EMBL" id="CP121671">
    <property type="protein sequence ID" value="WFT76263.1"/>
    <property type="molecule type" value="Genomic_DNA"/>
</dbReference>
<dbReference type="InterPro" id="IPR021617">
    <property type="entry name" value="DUF3231"/>
</dbReference>
<dbReference type="RefSeq" id="WP_283078217.1">
    <property type="nucleotide sequence ID" value="NZ_CP121671.1"/>
</dbReference>
<evidence type="ECO:0000313" key="1">
    <source>
        <dbReference type="EMBL" id="WFT76263.1"/>
    </source>
</evidence>
<protein>
    <submittedName>
        <fullName evidence="1">DUF3231 family protein</fullName>
    </submittedName>
</protein>
<dbReference type="Gene3D" id="1.20.1260.10">
    <property type="match status" value="2"/>
</dbReference>
<dbReference type="Proteomes" id="UP001221597">
    <property type="component" value="Chromosome"/>
</dbReference>
<name>A0ABY8J182_9BACI</name>
<accession>A0ABY8J182</accession>
<organism evidence="1 2">
    <name type="scientific">Halobacillus naozhouensis</name>
    <dbReference type="NCBI Taxonomy" id="554880"/>
    <lineage>
        <taxon>Bacteria</taxon>
        <taxon>Bacillati</taxon>
        <taxon>Bacillota</taxon>
        <taxon>Bacilli</taxon>
        <taxon>Bacillales</taxon>
        <taxon>Bacillaceae</taxon>
        <taxon>Halobacillus</taxon>
    </lineage>
</organism>